<dbReference type="EMBL" id="LCBF01000001">
    <property type="protein sequence ID" value="KKS07835.1"/>
    <property type="molecule type" value="Genomic_DNA"/>
</dbReference>
<name>A0A0G0W4I1_UNCKA</name>
<protein>
    <submittedName>
        <fullName evidence="1">Uncharacterized protein</fullName>
    </submittedName>
</protein>
<reference evidence="1 2" key="1">
    <citation type="journal article" date="2015" name="Nature">
        <title>rRNA introns, odd ribosomes, and small enigmatic genomes across a large radiation of phyla.</title>
        <authorList>
            <person name="Brown C.T."/>
            <person name="Hug L.A."/>
            <person name="Thomas B.C."/>
            <person name="Sharon I."/>
            <person name="Castelle C.J."/>
            <person name="Singh A."/>
            <person name="Wilkins M.J."/>
            <person name="Williams K.H."/>
            <person name="Banfield J.F."/>
        </authorList>
    </citation>
    <scope>NUCLEOTIDE SEQUENCE [LARGE SCALE GENOMIC DNA]</scope>
</reference>
<organism evidence="1 2">
    <name type="scientific">candidate division WWE3 bacterium GW2011_GWE1_41_27</name>
    <dbReference type="NCBI Taxonomy" id="1619131"/>
    <lineage>
        <taxon>Bacteria</taxon>
        <taxon>Katanobacteria</taxon>
    </lineage>
</organism>
<sequence>MRDKQFILNSIKMDLLRLVTAVGNIQNPIPHKSVQEFLTHAIQDFDKTELTEKELALKNQLQKLDSSLPNLGDPSSRLRWAEDALTIRCRL</sequence>
<dbReference type="AlphaFoldDB" id="A0A0G0W4I1"/>
<gene>
    <name evidence="1" type="ORF">UU59_C0001G0008</name>
</gene>
<evidence type="ECO:0000313" key="2">
    <source>
        <dbReference type="Proteomes" id="UP000034544"/>
    </source>
</evidence>
<dbReference type="Proteomes" id="UP000034544">
    <property type="component" value="Unassembled WGS sequence"/>
</dbReference>
<accession>A0A0G0W4I1</accession>
<comment type="caution">
    <text evidence="1">The sequence shown here is derived from an EMBL/GenBank/DDBJ whole genome shotgun (WGS) entry which is preliminary data.</text>
</comment>
<proteinExistence type="predicted"/>
<evidence type="ECO:0000313" key="1">
    <source>
        <dbReference type="EMBL" id="KKS07835.1"/>
    </source>
</evidence>